<dbReference type="SUPFAM" id="SSF46689">
    <property type="entry name" value="Homeodomain-like"/>
    <property type="match status" value="1"/>
</dbReference>
<dbReference type="Gene3D" id="1.10.357.10">
    <property type="entry name" value="Tetracycline Repressor, domain 2"/>
    <property type="match status" value="1"/>
</dbReference>
<sequence length="200" mass="23124">MRPKSVVKEEAIVNIALQIISEEGLENLSMQKLAQAANISPRTIYLKYENKEDLLIKLFIDEVLGAYEKAILTGFDEGMEFAEGIKKLWQNGFQYMKNNRYAFSLMQYGKTSPLLNKAYAERNIQQGQFFAPIHRFLKMQVKNGIVKSLPFEVQRALLFAPFYDLMNEYFEHLDRPKQIITDKVLRDTCEAVISGLLKQS</sequence>
<dbReference type="InterPro" id="IPR001647">
    <property type="entry name" value="HTH_TetR"/>
</dbReference>
<dbReference type="AlphaFoldDB" id="A0A2W2AAU1"/>
<dbReference type="InterPro" id="IPR050624">
    <property type="entry name" value="HTH-type_Tx_Regulator"/>
</dbReference>
<keyword evidence="1 2" id="KW-0238">DNA-binding</keyword>
<dbReference type="PANTHER" id="PTHR43479">
    <property type="entry name" value="ACREF/ENVCD OPERON REPRESSOR-RELATED"/>
    <property type="match status" value="1"/>
</dbReference>
<dbReference type="RefSeq" id="WP_110999095.1">
    <property type="nucleotide sequence ID" value="NZ_QKTW01000017.1"/>
</dbReference>
<organism evidence="4 5">
    <name type="scientific">Taibaiella soli</name>
    <dbReference type="NCBI Taxonomy" id="1649169"/>
    <lineage>
        <taxon>Bacteria</taxon>
        <taxon>Pseudomonadati</taxon>
        <taxon>Bacteroidota</taxon>
        <taxon>Chitinophagia</taxon>
        <taxon>Chitinophagales</taxon>
        <taxon>Chitinophagaceae</taxon>
        <taxon>Taibaiella</taxon>
    </lineage>
</organism>
<feature type="DNA-binding region" description="H-T-H motif" evidence="2">
    <location>
        <begin position="29"/>
        <end position="48"/>
    </location>
</feature>
<dbReference type="PRINTS" id="PR00455">
    <property type="entry name" value="HTHTETR"/>
</dbReference>
<dbReference type="OrthoDB" id="6430772at2"/>
<evidence type="ECO:0000259" key="3">
    <source>
        <dbReference type="PROSITE" id="PS50977"/>
    </source>
</evidence>
<evidence type="ECO:0000256" key="1">
    <source>
        <dbReference type="ARBA" id="ARBA00023125"/>
    </source>
</evidence>
<dbReference type="GO" id="GO:0003677">
    <property type="term" value="F:DNA binding"/>
    <property type="evidence" value="ECO:0007669"/>
    <property type="project" value="UniProtKB-UniRule"/>
</dbReference>
<accession>A0A2W2AAU1</accession>
<protein>
    <submittedName>
        <fullName evidence="4">TetR/AcrR family transcriptional regulator</fullName>
    </submittedName>
</protein>
<dbReference type="EMBL" id="QKTW01000017">
    <property type="protein sequence ID" value="PZF72505.1"/>
    <property type="molecule type" value="Genomic_DNA"/>
</dbReference>
<dbReference type="PANTHER" id="PTHR43479:SF11">
    <property type="entry name" value="ACREF_ENVCD OPERON REPRESSOR-RELATED"/>
    <property type="match status" value="1"/>
</dbReference>
<evidence type="ECO:0000313" key="4">
    <source>
        <dbReference type="EMBL" id="PZF72505.1"/>
    </source>
</evidence>
<evidence type="ECO:0000313" key="5">
    <source>
        <dbReference type="Proteomes" id="UP000248745"/>
    </source>
</evidence>
<dbReference type="InterPro" id="IPR009057">
    <property type="entry name" value="Homeodomain-like_sf"/>
</dbReference>
<name>A0A2W2AAU1_9BACT</name>
<gene>
    <name evidence="4" type="ORF">DN068_11610</name>
</gene>
<keyword evidence="5" id="KW-1185">Reference proteome</keyword>
<dbReference type="PROSITE" id="PS50977">
    <property type="entry name" value="HTH_TETR_2"/>
    <property type="match status" value="1"/>
</dbReference>
<reference evidence="4 5" key="1">
    <citation type="submission" date="2018-06" db="EMBL/GenBank/DDBJ databases">
        <title>Mucibacter soli gen. nov., sp. nov., a new member of the family Chitinophagaceae producing mucin.</title>
        <authorList>
            <person name="Kim M.-K."/>
            <person name="Park S."/>
            <person name="Kim T.-S."/>
            <person name="Joung Y."/>
            <person name="Han J.-H."/>
            <person name="Kim S.B."/>
        </authorList>
    </citation>
    <scope>NUCLEOTIDE SEQUENCE [LARGE SCALE GENOMIC DNA]</scope>
    <source>
        <strain evidence="4 5">R1-15</strain>
    </source>
</reference>
<proteinExistence type="predicted"/>
<evidence type="ECO:0000256" key="2">
    <source>
        <dbReference type="PROSITE-ProRule" id="PRU00335"/>
    </source>
</evidence>
<dbReference type="Proteomes" id="UP000248745">
    <property type="component" value="Unassembled WGS sequence"/>
</dbReference>
<dbReference type="Pfam" id="PF00440">
    <property type="entry name" value="TetR_N"/>
    <property type="match status" value="1"/>
</dbReference>
<feature type="domain" description="HTH tetR-type" evidence="3">
    <location>
        <begin position="6"/>
        <end position="66"/>
    </location>
</feature>
<comment type="caution">
    <text evidence="4">The sequence shown here is derived from an EMBL/GenBank/DDBJ whole genome shotgun (WGS) entry which is preliminary data.</text>
</comment>